<organism evidence="2 3">
    <name type="scientific">Plakobranchus ocellatus</name>
    <dbReference type="NCBI Taxonomy" id="259542"/>
    <lineage>
        <taxon>Eukaryota</taxon>
        <taxon>Metazoa</taxon>
        <taxon>Spiralia</taxon>
        <taxon>Lophotrochozoa</taxon>
        <taxon>Mollusca</taxon>
        <taxon>Gastropoda</taxon>
        <taxon>Heterobranchia</taxon>
        <taxon>Euthyneura</taxon>
        <taxon>Panpulmonata</taxon>
        <taxon>Sacoglossa</taxon>
        <taxon>Placobranchoidea</taxon>
        <taxon>Plakobranchidae</taxon>
        <taxon>Plakobranchus</taxon>
    </lineage>
</organism>
<protein>
    <submittedName>
        <fullName evidence="2">Uncharacterized protein</fullName>
    </submittedName>
</protein>
<evidence type="ECO:0000313" key="2">
    <source>
        <dbReference type="EMBL" id="GFO14382.1"/>
    </source>
</evidence>
<comment type="caution">
    <text evidence="2">The sequence shown here is derived from an EMBL/GenBank/DDBJ whole genome shotgun (WGS) entry which is preliminary data.</text>
</comment>
<gene>
    <name evidence="2" type="ORF">PoB_004088700</name>
</gene>
<keyword evidence="3" id="KW-1185">Reference proteome</keyword>
<dbReference type="EMBL" id="BLXT01004562">
    <property type="protein sequence ID" value="GFO14382.1"/>
    <property type="molecule type" value="Genomic_DNA"/>
</dbReference>
<reference evidence="2 3" key="1">
    <citation type="journal article" date="2021" name="Elife">
        <title>Chloroplast acquisition without the gene transfer in kleptoplastic sea slugs, Plakobranchus ocellatus.</title>
        <authorList>
            <person name="Maeda T."/>
            <person name="Takahashi S."/>
            <person name="Yoshida T."/>
            <person name="Shimamura S."/>
            <person name="Takaki Y."/>
            <person name="Nagai Y."/>
            <person name="Toyoda A."/>
            <person name="Suzuki Y."/>
            <person name="Arimoto A."/>
            <person name="Ishii H."/>
            <person name="Satoh N."/>
            <person name="Nishiyama T."/>
            <person name="Hasebe M."/>
            <person name="Maruyama T."/>
            <person name="Minagawa J."/>
            <person name="Obokata J."/>
            <person name="Shigenobu S."/>
        </authorList>
    </citation>
    <scope>NUCLEOTIDE SEQUENCE [LARGE SCALE GENOMIC DNA]</scope>
</reference>
<name>A0AAV4B5B7_9GAST</name>
<accession>A0AAV4B5B7</accession>
<proteinExistence type="predicted"/>
<evidence type="ECO:0000313" key="3">
    <source>
        <dbReference type="Proteomes" id="UP000735302"/>
    </source>
</evidence>
<feature type="region of interest" description="Disordered" evidence="1">
    <location>
        <begin position="1"/>
        <end position="27"/>
    </location>
</feature>
<dbReference type="Proteomes" id="UP000735302">
    <property type="component" value="Unassembled WGS sequence"/>
</dbReference>
<sequence>MIRTVVTGRSDGRNDGDDDGDDDVNGANYHGYYLKLADRLVADRLRDENDDDRDPRDRQLRMRSSKAIILTDKADSRRSNVNLDDNVHFSVDLRDGYLSFGRWRHSGPEIWRDPSVTGSRPAIGTLAGHRA</sequence>
<evidence type="ECO:0000256" key="1">
    <source>
        <dbReference type="SAM" id="MobiDB-lite"/>
    </source>
</evidence>
<dbReference type="AlphaFoldDB" id="A0AAV4B5B7"/>